<dbReference type="EMBL" id="JACAZE010000026">
    <property type="protein sequence ID" value="KAF7290425.1"/>
    <property type="molecule type" value="Genomic_DNA"/>
</dbReference>
<dbReference type="Gene3D" id="3.40.30.10">
    <property type="entry name" value="Glutaredoxin"/>
    <property type="match status" value="1"/>
</dbReference>
<gene>
    <name evidence="6" type="ORF">HMN09_01300600</name>
</gene>
<proteinExistence type="predicted"/>
<dbReference type="Pfam" id="PF00043">
    <property type="entry name" value="GST_C"/>
    <property type="match status" value="1"/>
</dbReference>
<comment type="caution">
    <text evidence="6">The sequence shown here is derived from an EMBL/GenBank/DDBJ whole genome shotgun (WGS) entry which is preliminary data.</text>
</comment>
<keyword evidence="7" id="KW-1185">Reference proteome</keyword>
<dbReference type="GO" id="GO:0005737">
    <property type="term" value="C:cytoplasm"/>
    <property type="evidence" value="ECO:0007669"/>
    <property type="project" value="TreeGrafter"/>
</dbReference>
<dbReference type="InterPro" id="IPR036282">
    <property type="entry name" value="Glutathione-S-Trfase_C_sf"/>
</dbReference>
<dbReference type="InterPro" id="IPR004045">
    <property type="entry name" value="Glutathione_S-Trfase_N"/>
</dbReference>
<evidence type="ECO:0000256" key="2">
    <source>
        <dbReference type="ARBA" id="ARBA00022679"/>
    </source>
</evidence>
<dbReference type="SFLD" id="SFLDS00019">
    <property type="entry name" value="Glutathione_Transferase_(cytos"/>
    <property type="match status" value="1"/>
</dbReference>
<evidence type="ECO:0000313" key="6">
    <source>
        <dbReference type="EMBL" id="KAF7290425.1"/>
    </source>
</evidence>
<dbReference type="GO" id="GO:0006749">
    <property type="term" value="P:glutathione metabolic process"/>
    <property type="evidence" value="ECO:0007669"/>
    <property type="project" value="TreeGrafter"/>
</dbReference>
<feature type="domain" description="GST N-terminal" evidence="4">
    <location>
        <begin position="2"/>
        <end position="81"/>
    </location>
</feature>
<evidence type="ECO:0000256" key="3">
    <source>
        <dbReference type="ARBA" id="ARBA00047960"/>
    </source>
</evidence>
<dbReference type="EC" id="2.5.1.18" evidence="1"/>
<keyword evidence="2" id="KW-0808">Transferase</keyword>
<dbReference type="InterPro" id="IPR040079">
    <property type="entry name" value="Glutathione_S-Trfase"/>
</dbReference>
<evidence type="ECO:0000259" key="4">
    <source>
        <dbReference type="PROSITE" id="PS50404"/>
    </source>
</evidence>
<dbReference type="SUPFAM" id="SSF47616">
    <property type="entry name" value="GST C-terminal domain-like"/>
    <property type="match status" value="1"/>
</dbReference>
<dbReference type="OrthoDB" id="249703at2759"/>
<reference evidence="6" key="1">
    <citation type="submission" date="2020-05" db="EMBL/GenBank/DDBJ databases">
        <title>Mycena genomes resolve the evolution of fungal bioluminescence.</title>
        <authorList>
            <person name="Tsai I.J."/>
        </authorList>
    </citation>
    <scope>NUCLEOTIDE SEQUENCE</scope>
    <source>
        <strain evidence="6">110903Hualien_Pintung</strain>
    </source>
</reference>
<feature type="domain" description="GST C-terminal" evidence="5">
    <location>
        <begin position="91"/>
        <end position="225"/>
    </location>
</feature>
<evidence type="ECO:0000313" key="7">
    <source>
        <dbReference type="Proteomes" id="UP000613580"/>
    </source>
</evidence>
<dbReference type="GO" id="GO:0004364">
    <property type="term" value="F:glutathione transferase activity"/>
    <property type="evidence" value="ECO:0007669"/>
    <property type="project" value="UniProtKB-EC"/>
</dbReference>
<dbReference type="Proteomes" id="UP000613580">
    <property type="component" value="Unassembled WGS sequence"/>
</dbReference>
<sequence>MVVKLYGRVYPRAGTGLVALILNEKQVPFELIETDSAASKTDAHLARNPFGLVPVLEDDGVFIYETRAICRYIVDKYPAYGPRLAPGSDSSAAERAKFEAAACVEAMTFFAKVVELGREVLKKPAQGLPKDDARIAQLLVEFGATLDAYEKILSAQAYLTGDEISLVDLFHLITMPTFREERAGAQGMDHLADERRPNVMRWWKSVTSYPGWIAVREQDKIVGTA</sequence>
<dbReference type="PANTHER" id="PTHR43900">
    <property type="entry name" value="GLUTATHIONE S-TRANSFERASE RHO"/>
    <property type="match status" value="1"/>
</dbReference>
<name>A0A8H6S350_MYCCL</name>
<comment type="catalytic activity">
    <reaction evidence="3">
        <text>RX + glutathione = an S-substituted glutathione + a halide anion + H(+)</text>
        <dbReference type="Rhea" id="RHEA:16437"/>
        <dbReference type="ChEBI" id="CHEBI:15378"/>
        <dbReference type="ChEBI" id="CHEBI:16042"/>
        <dbReference type="ChEBI" id="CHEBI:17792"/>
        <dbReference type="ChEBI" id="CHEBI:57925"/>
        <dbReference type="ChEBI" id="CHEBI:90779"/>
        <dbReference type="EC" id="2.5.1.18"/>
    </reaction>
</comment>
<dbReference type="PROSITE" id="PS50404">
    <property type="entry name" value="GST_NTER"/>
    <property type="match status" value="1"/>
</dbReference>
<evidence type="ECO:0000259" key="5">
    <source>
        <dbReference type="PROSITE" id="PS50405"/>
    </source>
</evidence>
<dbReference type="AlphaFoldDB" id="A0A8H6S350"/>
<dbReference type="InterPro" id="IPR010987">
    <property type="entry name" value="Glutathione-S-Trfase_C-like"/>
</dbReference>
<evidence type="ECO:0000256" key="1">
    <source>
        <dbReference type="ARBA" id="ARBA00012452"/>
    </source>
</evidence>
<dbReference type="GO" id="GO:0043295">
    <property type="term" value="F:glutathione binding"/>
    <property type="evidence" value="ECO:0007669"/>
    <property type="project" value="TreeGrafter"/>
</dbReference>
<dbReference type="InterPro" id="IPR004046">
    <property type="entry name" value="GST_C"/>
</dbReference>
<dbReference type="Pfam" id="PF13417">
    <property type="entry name" value="GST_N_3"/>
    <property type="match status" value="1"/>
</dbReference>
<dbReference type="PANTHER" id="PTHR43900:SF3">
    <property type="entry name" value="GLUTATHIONE S-TRANSFERASE RHO"/>
    <property type="match status" value="1"/>
</dbReference>
<organism evidence="6 7">
    <name type="scientific">Mycena chlorophos</name>
    <name type="common">Agaric fungus</name>
    <name type="synonym">Agaricus chlorophos</name>
    <dbReference type="NCBI Taxonomy" id="658473"/>
    <lineage>
        <taxon>Eukaryota</taxon>
        <taxon>Fungi</taxon>
        <taxon>Dikarya</taxon>
        <taxon>Basidiomycota</taxon>
        <taxon>Agaricomycotina</taxon>
        <taxon>Agaricomycetes</taxon>
        <taxon>Agaricomycetidae</taxon>
        <taxon>Agaricales</taxon>
        <taxon>Marasmiineae</taxon>
        <taxon>Mycenaceae</taxon>
        <taxon>Mycena</taxon>
    </lineage>
</organism>
<accession>A0A8H6S350</accession>
<dbReference type="Gene3D" id="1.20.1050.10">
    <property type="match status" value="1"/>
</dbReference>
<dbReference type="SFLD" id="SFLDG00358">
    <property type="entry name" value="Main_(cytGST)"/>
    <property type="match status" value="1"/>
</dbReference>
<dbReference type="InterPro" id="IPR036249">
    <property type="entry name" value="Thioredoxin-like_sf"/>
</dbReference>
<protein>
    <recommendedName>
        <fullName evidence="1">glutathione transferase</fullName>
        <ecNumber evidence="1">2.5.1.18</ecNumber>
    </recommendedName>
</protein>
<dbReference type="SUPFAM" id="SSF52833">
    <property type="entry name" value="Thioredoxin-like"/>
    <property type="match status" value="1"/>
</dbReference>
<dbReference type="PROSITE" id="PS50405">
    <property type="entry name" value="GST_CTER"/>
    <property type="match status" value="1"/>
</dbReference>